<keyword evidence="8" id="KW-1185">Reference proteome</keyword>
<accession>A0ABQ0A4D0</accession>
<dbReference type="Pfam" id="PF00933">
    <property type="entry name" value="Glyco_hydro_3"/>
    <property type="match status" value="1"/>
</dbReference>
<evidence type="ECO:0000259" key="6">
    <source>
        <dbReference type="Pfam" id="PF00933"/>
    </source>
</evidence>
<dbReference type="InterPro" id="IPR019800">
    <property type="entry name" value="Glyco_hydro_3_AS"/>
</dbReference>
<keyword evidence="4" id="KW-0378">Hydrolase</keyword>
<protein>
    <recommendedName>
        <fullName evidence="3">beta-N-acetylhexosaminidase</fullName>
        <ecNumber evidence="3">3.2.1.52</ecNumber>
    </recommendedName>
</protein>
<evidence type="ECO:0000256" key="1">
    <source>
        <dbReference type="ARBA" id="ARBA00001231"/>
    </source>
</evidence>
<comment type="similarity">
    <text evidence="2">Belongs to the glycosyl hydrolase 3 family.</text>
</comment>
<dbReference type="SUPFAM" id="SSF51445">
    <property type="entry name" value="(Trans)glycosidases"/>
    <property type="match status" value="1"/>
</dbReference>
<dbReference type="Gene3D" id="3.20.20.300">
    <property type="entry name" value="Glycoside hydrolase, family 3, N-terminal domain"/>
    <property type="match status" value="1"/>
</dbReference>
<name>A0ABQ0A4D0_9GAMM</name>
<keyword evidence="5" id="KW-0326">Glycosidase</keyword>
<reference evidence="7 8" key="1">
    <citation type="submission" date="2024-04" db="EMBL/GenBank/DDBJ databases">
        <title>Draft genome sequence of Sessilibacter corallicola NBRC 116591.</title>
        <authorList>
            <person name="Miyakawa T."/>
            <person name="Kusuya Y."/>
            <person name="Miura T."/>
        </authorList>
    </citation>
    <scope>NUCLEOTIDE SEQUENCE [LARGE SCALE GENOMIC DNA]</scope>
    <source>
        <strain evidence="7 8">KU-00831-HH</strain>
    </source>
</reference>
<dbReference type="PANTHER" id="PTHR30480:SF13">
    <property type="entry name" value="BETA-HEXOSAMINIDASE"/>
    <property type="match status" value="1"/>
</dbReference>
<dbReference type="EC" id="3.2.1.52" evidence="3"/>
<dbReference type="InterPro" id="IPR001764">
    <property type="entry name" value="Glyco_hydro_3_N"/>
</dbReference>
<dbReference type="Proteomes" id="UP001465153">
    <property type="component" value="Unassembled WGS sequence"/>
</dbReference>
<dbReference type="PANTHER" id="PTHR30480">
    <property type="entry name" value="BETA-HEXOSAMINIDASE-RELATED"/>
    <property type="match status" value="1"/>
</dbReference>
<sequence length="346" mass="37563">MSTEVPAHRGPLIVDISNPELECEDKALLSHPAVGGVILFARNTPDVEQTKALCESIKAIDSQLLIVIDQEGGRVQRLLNGVTRLPPLAVLGSLYAEDPQLALVKAYDLGWLMASEIHSAGIDLSLAPVLDLDDSRCPAISNRSFSPSPQIATELAHSYIKGMNSTGMGATGKHFPGHGQVTLDSHVAKPLDPRSLSDIEHTDLIPFLSLIEQQALAAVMPAHITFTSIDKYPVGFSRHWLQTLLRDKYGFSGLIFSDDLNMDGADIPGGYRARAQAALDAGCDLLLLCNNRSAVNDVIDGIPHRLASDEAHSRKLQLLQSETYVPSDQDKLRRSEISSWLSSFES</sequence>
<dbReference type="NCBIfam" id="NF003740">
    <property type="entry name" value="PRK05337.1"/>
    <property type="match status" value="1"/>
</dbReference>
<comment type="caution">
    <text evidence="7">The sequence shown here is derived from an EMBL/GenBank/DDBJ whole genome shotgun (WGS) entry which is preliminary data.</text>
</comment>
<evidence type="ECO:0000313" key="8">
    <source>
        <dbReference type="Proteomes" id="UP001465153"/>
    </source>
</evidence>
<dbReference type="InterPro" id="IPR017853">
    <property type="entry name" value="GH"/>
</dbReference>
<evidence type="ECO:0000256" key="3">
    <source>
        <dbReference type="ARBA" id="ARBA00012663"/>
    </source>
</evidence>
<dbReference type="InterPro" id="IPR050226">
    <property type="entry name" value="NagZ_Beta-hexosaminidase"/>
</dbReference>
<dbReference type="PROSITE" id="PS00775">
    <property type="entry name" value="GLYCOSYL_HYDROL_F3"/>
    <property type="match status" value="1"/>
</dbReference>
<dbReference type="EMBL" id="BAABWN010000001">
    <property type="protein sequence ID" value="GAA6166495.1"/>
    <property type="molecule type" value="Genomic_DNA"/>
</dbReference>
<feature type="domain" description="Glycoside hydrolase family 3 N-terminal" evidence="6">
    <location>
        <begin position="23"/>
        <end position="301"/>
    </location>
</feature>
<dbReference type="InterPro" id="IPR036962">
    <property type="entry name" value="Glyco_hydro_3_N_sf"/>
</dbReference>
<evidence type="ECO:0000313" key="7">
    <source>
        <dbReference type="EMBL" id="GAA6166495.1"/>
    </source>
</evidence>
<comment type="catalytic activity">
    <reaction evidence="1">
        <text>Hydrolysis of terminal non-reducing N-acetyl-D-hexosamine residues in N-acetyl-beta-D-hexosaminides.</text>
        <dbReference type="EC" id="3.2.1.52"/>
    </reaction>
</comment>
<gene>
    <name evidence="7" type="primary">nagZ</name>
    <name evidence="7" type="ORF">NBRC116591_03050</name>
</gene>
<evidence type="ECO:0000256" key="4">
    <source>
        <dbReference type="ARBA" id="ARBA00022801"/>
    </source>
</evidence>
<evidence type="ECO:0000256" key="5">
    <source>
        <dbReference type="ARBA" id="ARBA00023295"/>
    </source>
</evidence>
<evidence type="ECO:0000256" key="2">
    <source>
        <dbReference type="ARBA" id="ARBA00005336"/>
    </source>
</evidence>
<organism evidence="7 8">
    <name type="scientific">Sessilibacter corallicola</name>
    <dbReference type="NCBI Taxonomy" id="2904075"/>
    <lineage>
        <taxon>Bacteria</taxon>
        <taxon>Pseudomonadati</taxon>
        <taxon>Pseudomonadota</taxon>
        <taxon>Gammaproteobacteria</taxon>
        <taxon>Cellvibrionales</taxon>
        <taxon>Cellvibrionaceae</taxon>
        <taxon>Sessilibacter</taxon>
    </lineage>
</organism>
<proteinExistence type="inferred from homology"/>